<name>A0A6J8E6Z5_MYTCO</name>
<evidence type="ECO:0000313" key="2">
    <source>
        <dbReference type="EMBL" id="CAC5415803.1"/>
    </source>
</evidence>
<accession>A0A6J8E6Z5</accession>
<evidence type="ECO:0000313" key="3">
    <source>
        <dbReference type="Proteomes" id="UP000507470"/>
    </source>
</evidence>
<protein>
    <recommendedName>
        <fullName evidence="1">Sperm microtubule inner protein 1 C-terminal domain-containing protein</fullName>
    </recommendedName>
</protein>
<dbReference type="PANTHER" id="PTHR35826:SF1">
    <property type="entry name" value="PROTEIN ATP6V1FNB-LIKE"/>
    <property type="match status" value="1"/>
</dbReference>
<reference evidence="2 3" key="1">
    <citation type="submission" date="2020-06" db="EMBL/GenBank/DDBJ databases">
        <authorList>
            <person name="Li R."/>
            <person name="Bekaert M."/>
        </authorList>
    </citation>
    <scope>NUCLEOTIDE SEQUENCE [LARGE SCALE GENOMIC DNA]</scope>
    <source>
        <strain evidence="3">wild</strain>
    </source>
</reference>
<dbReference type="Pfam" id="PF22589">
    <property type="entry name" value="SPMIP1"/>
    <property type="match status" value="1"/>
</dbReference>
<dbReference type="PANTHER" id="PTHR35826">
    <property type="entry name" value="PROTEIN ATP6V1FNB-LIKE"/>
    <property type="match status" value="1"/>
</dbReference>
<feature type="domain" description="Sperm microtubule inner protein 1 C-terminal" evidence="1">
    <location>
        <begin position="72"/>
        <end position="188"/>
    </location>
</feature>
<organism evidence="2 3">
    <name type="scientific">Mytilus coruscus</name>
    <name type="common">Sea mussel</name>
    <dbReference type="NCBI Taxonomy" id="42192"/>
    <lineage>
        <taxon>Eukaryota</taxon>
        <taxon>Metazoa</taxon>
        <taxon>Spiralia</taxon>
        <taxon>Lophotrochozoa</taxon>
        <taxon>Mollusca</taxon>
        <taxon>Bivalvia</taxon>
        <taxon>Autobranchia</taxon>
        <taxon>Pteriomorphia</taxon>
        <taxon>Mytilida</taxon>
        <taxon>Mytiloidea</taxon>
        <taxon>Mytilidae</taxon>
        <taxon>Mytilinae</taxon>
        <taxon>Mytilus</taxon>
    </lineage>
</organism>
<keyword evidence="3" id="KW-1185">Reference proteome</keyword>
<dbReference type="AlphaFoldDB" id="A0A6J8E6Z5"/>
<sequence length="193" mass="22551">MARNYPANTQVQKFLEESYNKERDTRLQWYYKLRENSNANIGASKQSEVARRKIQNAPKPAEDMFNKISGDYAPQQFNKKKSNFDDLQTEKSEKGLAQLVAEMRPVDLRVKEKLYDGFTKEGKGRYQYLHSRYKDSPEDKFSFPLLSSWEYGWRLGDVIPKEDIKKPQHGRTKIVADTFYTRTGIPANPRVSV</sequence>
<dbReference type="OrthoDB" id="410807at2759"/>
<proteinExistence type="predicted"/>
<gene>
    <name evidence="2" type="ORF">MCOR_48473</name>
</gene>
<evidence type="ECO:0000259" key="1">
    <source>
        <dbReference type="Pfam" id="PF22589"/>
    </source>
</evidence>
<dbReference type="EMBL" id="CACVKT020008520">
    <property type="protein sequence ID" value="CAC5415803.1"/>
    <property type="molecule type" value="Genomic_DNA"/>
</dbReference>
<dbReference type="Proteomes" id="UP000507470">
    <property type="component" value="Unassembled WGS sequence"/>
</dbReference>
<dbReference type="InterPro" id="IPR054323">
    <property type="entry name" value="SPMIP1_C"/>
</dbReference>